<evidence type="ECO:0000256" key="2">
    <source>
        <dbReference type="SAM" id="MobiDB-lite"/>
    </source>
</evidence>
<sequence>MGRKLDALLGRSHKIPKFKPLLTLALSRVAVLKTQRQVKFSQSRSDVLQLLQLGHHDRALLRVEHVIKEQNMLDVLVMIEGYCNLLIERVHLIEQERECPDELKEAASSMLYAASRCGDFPELQEIRNILTSRFGKEFTARSIELRNNCGVNLTMIQKLSTRMPTGESRMKVLKEIAFENSIVLNLEETSGSTEDKKNQTAPNPLASSSGTAGSAEILQSFKEETEKDDRYSKKYKDVAHAAQAAFESAAYAAAAARAAVELSRPEGHDSDDQNSPGPKRGKLSSRYESSKTEFGSGNEHITVRNQAEELKRSASSSSSDSEGGTLEATPVSLDAIGQASHSEKDTVFDDSDNEQNTMAPSPKKIPSRVRSGMKVEPEGSSRRLTLNLDKGLFSLRNRRVRGH</sequence>
<comment type="similarity">
    <text evidence="1">Belongs to the IST1 family.</text>
</comment>
<dbReference type="PANTHER" id="PTHR12161:SF16">
    <property type="entry name" value="REGULATOR OF VPS4 ACTIVITY IN THE MVB PATHWAY PROTEIN"/>
    <property type="match status" value="1"/>
</dbReference>
<protein>
    <submittedName>
        <fullName evidence="3">Uncharacterized protein</fullName>
    </submittedName>
</protein>
<reference evidence="3 4" key="1">
    <citation type="journal article" date="2023" name="G3 (Bethesda)">
        <title>A chromosome-length genome assembly and annotation of blackberry (Rubus argutus, cv. 'Hillquist').</title>
        <authorList>
            <person name="Bruna T."/>
            <person name="Aryal R."/>
            <person name="Dudchenko O."/>
            <person name="Sargent D.J."/>
            <person name="Mead D."/>
            <person name="Buti M."/>
            <person name="Cavallini A."/>
            <person name="Hytonen T."/>
            <person name="Andres J."/>
            <person name="Pham M."/>
            <person name="Weisz D."/>
            <person name="Mascagni F."/>
            <person name="Usai G."/>
            <person name="Natali L."/>
            <person name="Bassil N."/>
            <person name="Fernandez G.E."/>
            <person name="Lomsadze A."/>
            <person name="Armour M."/>
            <person name="Olukolu B."/>
            <person name="Poorten T."/>
            <person name="Britton C."/>
            <person name="Davik J."/>
            <person name="Ashrafi H."/>
            <person name="Aiden E.L."/>
            <person name="Borodovsky M."/>
            <person name="Worthington M."/>
        </authorList>
    </citation>
    <scope>NUCLEOTIDE SEQUENCE [LARGE SCALE GENOMIC DNA]</scope>
    <source>
        <strain evidence="3">PI 553951</strain>
    </source>
</reference>
<comment type="caution">
    <text evidence="3">The sequence shown here is derived from an EMBL/GenBank/DDBJ whole genome shotgun (WGS) entry which is preliminary data.</text>
</comment>
<dbReference type="InterPro" id="IPR005061">
    <property type="entry name" value="Ist1"/>
</dbReference>
<dbReference type="Pfam" id="PF03398">
    <property type="entry name" value="Ist1"/>
    <property type="match status" value="1"/>
</dbReference>
<evidence type="ECO:0000256" key="1">
    <source>
        <dbReference type="ARBA" id="ARBA00005536"/>
    </source>
</evidence>
<evidence type="ECO:0000313" key="4">
    <source>
        <dbReference type="Proteomes" id="UP001457282"/>
    </source>
</evidence>
<dbReference type="Gene3D" id="1.20.1260.60">
    <property type="entry name" value="Vacuolar protein sorting-associated protein Ist1"/>
    <property type="match status" value="1"/>
</dbReference>
<accession>A0AAW1XE22</accession>
<organism evidence="3 4">
    <name type="scientific">Rubus argutus</name>
    <name type="common">Southern blackberry</name>
    <dbReference type="NCBI Taxonomy" id="59490"/>
    <lineage>
        <taxon>Eukaryota</taxon>
        <taxon>Viridiplantae</taxon>
        <taxon>Streptophyta</taxon>
        <taxon>Embryophyta</taxon>
        <taxon>Tracheophyta</taxon>
        <taxon>Spermatophyta</taxon>
        <taxon>Magnoliopsida</taxon>
        <taxon>eudicotyledons</taxon>
        <taxon>Gunneridae</taxon>
        <taxon>Pentapetalae</taxon>
        <taxon>rosids</taxon>
        <taxon>fabids</taxon>
        <taxon>Rosales</taxon>
        <taxon>Rosaceae</taxon>
        <taxon>Rosoideae</taxon>
        <taxon>Rosoideae incertae sedis</taxon>
        <taxon>Rubus</taxon>
    </lineage>
</organism>
<dbReference type="EMBL" id="JBEDUW010000004">
    <property type="protein sequence ID" value="KAK9934774.1"/>
    <property type="molecule type" value="Genomic_DNA"/>
</dbReference>
<evidence type="ECO:0000313" key="3">
    <source>
        <dbReference type="EMBL" id="KAK9934774.1"/>
    </source>
</evidence>
<keyword evidence="4" id="KW-1185">Reference proteome</keyword>
<dbReference type="PANTHER" id="PTHR12161">
    <property type="entry name" value="IST1 FAMILY MEMBER"/>
    <property type="match status" value="1"/>
</dbReference>
<dbReference type="FunFam" id="1.20.1260.60:FF:000002">
    <property type="entry name" value="Vacuolar protein sorting-associated protein IST1"/>
    <property type="match status" value="1"/>
</dbReference>
<name>A0AAW1XE22_RUBAR</name>
<dbReference type="Proteomes" id="UP001457282">
    <property type="component" value="Unassembled WGS sequence"/>
</dbReference>
<gene>
    <name evidence="3" type="ORF">M0R45_021904</name>
</gene>
<proteinExistence type="inferred from homology"/>
<dbReference type="InterPro" id="IPR042277">
    <property type="entry name" value="IST1-like"/>
</dbReference>
<feature type="region of interest" description="Disordered" evidence="2">
    <location>
        <begin position="189"/>
        <end position="214"/>
    </location>
</feature>
<feature type="region of interest" description="Disordered" evidence="2">
    <location>
        <begin position="262"/>
        <end position="383"/>
    </location>
</feature>
<dbReference type="GO" id="GO:0015031">
    <property type="term" value="P:protein transport"/>
    <property type="evidence" value="ECO:0007669"/>
    <property type="project" value="InterPro"/>
</dbReference>
<dbReference type="AlphaFoldDB" id="A0AAW1XE22"/>
<feature type="compositionally biased region" description="Polar residues" evidence="2">
    <location>
        <begin position="199"/>
        <end position="212"/>
    </location>
</feature>